<keyword evidence="4 8" id="KW-0378">Hydrolase</keyword>
<dbReference type="STRING" id="37927.SA2016_2204"/>
<keyword evidence="2 8" id="KW-0645">Protease</keyword>
<dbReference type="GO" id="GO:0016829">
    <property type="term" value="F:lyase activity"/>
    <property type="evidence" value="ECO:0007669"/>
    <property type="project" value="UniProtKB-KW"/>
</dbReference>
<evidence type="ECO:0000256" key="7">
    <source>
        <dbReference type="ARBA" id="ARBA00023239"/>
    </source>
</evidence>
<organism evidence="9 10">
    <name type="scientific">Sinomonas atrocyanea</name>
    <dbReference type="NCBI Taxonomy" id="37927"/>
    <lineage>
        <taxon>Bacteria</taxon>
        <taxon>Bacillati</taxon>
        <taxon>Actinomycetota</taxon>
        <taxon>Actinomycetes</taxon>
        <taxon>Micrococcales</taxon>
        <taxon>Micrococcaceae</taxon>
        <taxon>Sinomonas</taxon>
    </lineage>
</organism>
<evidence type="ECO:0000256" key="5">
    <source>
        <dbReference type="ARBA" id="ARBA00023124"/>
    </source>
</evidence>
<evidence type="ECO:0000256" key="8">
    <source>
        <dbReference type="RuleBase" id="RU364100"/>
    </source>
</evidence>
<gene>
    <name evidence="9" type="ORF">SA2016_2204</name>
</gene>
<dbReference type="OrthoDB" id="9782620at2"/>
<evidence type="ECO:0000256" key="4">
    <source>
        <dbReference type="ARBA" id="ARBA00022801"/>
    </source>
</evidence>
<evidence type="ECO:0000313" key="10">
    <source>
        <dbReference type="Proteomes" id="UP000070134"/>
    </source>
</evidence>
<dbReference type="EC" id="3.4.-.-" evidence="8"/>
<name>A0A127A0M1_9MICC</name>
<dbReference type="AlphaFoldDB" id="A0A127A0M1"/>
<evidence type="ECO:0000256" key="6">
    <source>
        <dbReference type="ARBA" id="ARBA00023125"/>
    </source>
</evidence>
<keyword evidence="10" id="KW-1185">Reference proteome</keyword>
<comment type="similarity">
    <text evidence="1 8">Belongs to the SOS response-associated peptidase family.</text>
</comment>
<protein>
    <recommendedName>
        <fullName evidence="8">Abasic site processing protein</fullName>
        <ecNumber evidence="8">3.4.-.-</ecNumber>
    </recommendedName>
</protein>
<dbReference type="Pfam" id="PF02586">
    <property type="entry name" value="SRAP"/>
    <property type="match status" value="1"/>
</dbReference>
<dbReference type="SUPFAM" id="SSF143081">
    <property type="entry name" value="BB1717-like"/>
    <property type="match status" value="1"/>
</dbReference>
<dbReference type="InterPro" id="IPR003738">
    <property type="entry name" value="SRAP"/>
</dbReference>
<proteinExistence type="inferred from homology"/>
<accession>A0A127A0M1</accession>
<dbReference type="Proteomes" id="UP000070134">
    <property type="component" value="Chromosome"/>
</dbReference>
<sequence length="242" mass="26848">MCGRYVMARPVGDLVAEFDVDETYIDELEPSYNIAPTDPVPLVLDRREKDTGELSRKLVTARWGLVPPWAKDTKGAARLINARRETVTEKPSFRKAAAAKRALVPADGYYEWEKRESAAKPGSIEKVPTYLHADDDGLLAFAALFENWPDPTLPPDHPGRWLRTCTILTGPATDALGYIHDRTPVIVPREMWSDWLDPETTAEADVKALIDSMPEPHLVPRIVGSLVNSVRNNGPELIEAAG</sequence>
<dbReference type="EMBL" id="CP014518">
    <property type="protein sequence ID" value="AMM32873.1"/>
    <property type="molecule type" value="Genomic_DNA"/>
</dbReference>
<keyword evidence="5" id="KW-0190">Covalent protein-DNA linkage</keyword>
<dbReference type="GO" id="GO:0106300">
    <property type="term" value="P:protein-DNA covalent cross-linking repair"/>
    <property type="evidence" value="ECO:0007669"/>
    <property type="project" value="InterPro"/>
</dbReference>
<keyword evidence="3" id="KW-0227">DNA damage</keyword>
<dbReference type="GO" id="GO:0003697">
    <property type="term" value="F:single-stranded DNA binding"/>
    <property type="evidence" value="ECO:0007669"/>
    <property type="project" value="InterPro"/>
</dbReference>
<evidence type="ECO:0000256" key="2">
    <source>
        <dbReference type="ARBA" id="ARBA00022670"/>
    </source>
</evidence>
<dbReference type="PANTHER" id="PTHR13604">
    <property type="entry name" value="DC12-RELATED"/>
    <property type="match status" value="1"/>
</dbReference>
<dbReference type="KEGG" id="satk:SA2016_2204"/>
<dbReference type="InterPro" id="IPR036590">
    <property type="entry name" value="SRAP-like"/>
</dbReference>
<dbReference type="GO" id="GO:0006508">
    <property type="term" value="P:proteolysis"/>
    <property type="evidence" value="ECO:0007669"/>
    <property type="project" value="UniProtKB-KW"/>
</dbReference>
<dbReference type="RefSeq" id="WP_066497997.1">
    <property type="nucleotide sequence ID" value="NZ_BJMO01000073.1"/>
</dbReference>
<reference evidence="9 10" key="1">
    <citation type="submission" date="2016-02" db="EMBL/GenBank/DDBJ databases">
        <title>Complete genome of Sinomonas atrocyanea KCTC 3377.</title>
        <authorList>
            <person name="Kim K.M."/>
        </authorList>
    </citation>
    <scope>NUCLEOTIDE SEQUENCE [LARGE SCALE GENOMIC DNA]</scope>
    <source>
        <strain evidence="9 10">KCTC 3377</strain>
    </source>
</reference>
<dbReference type="Gene3D" id="3.90.1680.10">
    <property type="entry name" value="SOS response associated peptidase-like"/>
    <property type="match status" value="1"/>
</dbReference>
<dbReference type="GO" id="GO:0008233">
    <property type="term" value="F:peptidase activity"/>
    <property type="evidence" value="ECO:0007669"/>
    <property type="project" value="UniProtKB-KW"/>
</dbReference>
<keyword evidence="6" id="KW-0238">DNA-binding</keyword>
<evidence type="ECO:0000313" key="9">
    <source>
        <dbReference type="EMBL" id="AMM32873.1"/>
    </source>
</evidence>
<keyword evidence="7" id="KW-0456">Lyase</keyword>
<evidence type="ECO:0000256" key="1">
    <source>
        <dbReference type="ARBA" id="ARBA00008136"/>
    </source>
</evidence>
<evidence type="ECO:0000256" key="3">
    <source>
        <dbReference type="ARBA" id="ARBA00022763"/>
    </source>
</evidence>
<dbReference type="PATRIC" id="fig|37927.3.peg.2263"/>
<dbReference type="PANTHER" id="PTHR13604:SF0">
    <property type="entry name" value="ABASIC SITE PROCESSING PROTEIN HMCES"/>
    <property type="match status" value="1"/>
</dbReference>